<accession>A0AA38TFI3</accession>
<keyword evidence="1" id="KW-0175">Coiled coil</keyword>
<dbReference type="PANTHER" id="PTHR33476">
    <property type="entry name" value="EMB|CAB62613.1"/>
    <property type="match status" value="1"/>
</dbReference>
<proteinExistence type="predicted"/>
<dbReference type="Proteomes" id="UP001172457">
    <property type="component" value="Chromosome 4"/>
</dbReference>
<evidence type="ECO:0000256" key="2">
    <source>
        <dbReference type="SAM" id="MobiDB-lite"/>
    </source>
</evidence>
<feature type="region of interest" description="Disordered" evidence="2">
    <location>
        <begin position="420"/>
        <end position="455"/>
    </location>
</feature>
<dbReference type="AlphaFoldDB" id="A0AA38TFI3"/>
<dbReference type="InterPro" id="IPR040348">
    <property type="entry name" value="POLAR-like"/>
</dbReference>
<evidence type="ECO:0000256" key="1">
    <source>
        <dbReference type="SAM" id="Coils"/>
    </source>
</evidence>
<reference evidence="4" key="1">
    <citation type="submission" date="2023-03" db="EMBL/GenBank/DDBJ databases">
        <title>Chromosome-scale reference genome and RAD-based genetic map of yellow starthistle (Centaurea solstitialis) reveal putative structural variation and QTLs associated with invader traits.</title>
        <authorList>
            <person name="Reatini B."/>
            <person name="Cang F.A."/>
            <person name="Jiang Q."/>
            <person name="Mckibben M.T.W."/>
            <person name="Barker M.S."/>
            <person name="Rieseberg L.H."/>
            <person name="Dlugosch K.M."/>
        </authorList>
    </citation>
    <scope>NUCLEOTIDE SEQUENCE</scope>
    <source>
        <strain evidence="4">CAN-66</strain>
        <tissue evidence="4">Leaf</tissue>
    </source>
</reference>
<comment type="caution">
    <text evidence="4">The sequence shown here is derived from an EMBL/GenBank/DDBJ whole genome shotgun (WGS) entry which is preliminary data.</text>
</comment>
<sequence length="455" mass="50779">MVRRFLVWTNGKLGLLLGSSCGLAAMVEDLKITGKTESIISFTFSNYILLPQFATSESGLVLHRETIMDFWVVAAATGAGYVAKHLQSLSGDKDGSSNQSPMPSPRLQPQPCRAFSKIPNSVFPPPASGLAPAYIEKQILQDDPDEINEKHDYFDTSGHHLQEFRTNNTNAKSFSTLRPLVATSNGRDSGRKKMTKLDDTKDRKIVFMNEIGASVEAALLEADGSVKLPRRPKQMHVKRFATGNDMVPLFIGITIGILSTIVNNQHEVDHLNELLEEAESMARDLHNKLETKDRITRKEHGTEAIETATNSPKADNFELTSDIEAELEAELVRLEQNMTNVMEVDSDIEADMAEGDLNLDSLTWQLDSRSESDHGDNNESTSRPVFTPNYAVSPLDLRLRLHELIESELRARIEELEAVLENQNSQSKPRSPQSQEENSFWDFDHTRIESSSSTP</sequence>
<feature type="chain" id="PRO_5041337969" evidence="3">
    <location>
        <begin position="25"/>
        <end position="455"/>
    </location>
</feature>
<protein>
    <submittedName>
        <fullName evidence="4">Uncharacterized protein</fullName>
    </submittedName>
</protein>
<gene>
    <name evidence="4" type="ORF">OSB04_018321</name>
</gene>
<evidence type="ECO:0000313" key="4">
    <source>
        <dbReference type="EMBL" id="KAJ9554276.1"/>
    </source>
</evidence>
<feature type="coiled-coil region" evidence="1">
    <location>
        <begin position="261"/>
        <end position="344"/>
    </location>
</feature>
<feature type="signal peptide" evidence="3">
    <location>
        <begin position="1"/>
        <end position="24"/>
    </location>
</feature>
<feature type="region of interest" description="Disordered" evidence="2">
    <location>
        <begin position="90"/>
        <end position="111"/>
    </location>
</feature>
<feature type="region of interest" description="Disordered" evidence="2">
    <location>
        <begin position="368"/>
        <end position="389"/>
    </location>
</feature>
<evidence type="ECO:0000256" key="3">
    <source>
        <dbReference type="SAM" id="SignalP"/>
    </source>
</evidence>
<dbReference type="EMBL" id="JARYMX010000004">
    <property type="protein sequence ID" value="KAJ9554276.1"/>
    <property type="molecule type" value="Genomic_DNA"/>
</dbReference>
<organism evidence="4 5">
    <name type="scientific">Centaurea solstitialis</name>
    <name type="common">yellow star-thistle</name>
    <dbReference type="NCBI Taxonomy" id="347529"/>
    <lineage>
        <taxon>Eukaryota</taxon>
        <taxon>Viridiplantae</taxon>
        <taxon>Streptophyta</taxon>
        <taxon>Embryophyta</taxon>
        <taxon>Tracheophyta</taxon>
        <taxon>Spermatophyta</taxon>
        <taxon>Magnoliopsida</taxon>
        <taxon>eudicotyledons</taxon>
        <taxon>Gunneridae</taxon>
        <taxon>Pentapetalae</taxon>
        <taxon>asterids</taxon>
        <taxon>campanulids</taxon>
        <taxon>Asterales</taxon>
        <taxon>Asteraceae</taxon>
        <taxon>Carduoideae</taxon>
        <taxon>Cardueae</taxon>
        <taxon>Centaureinae</taxon>
        <taxon>Centaurea</taxon>
    </lineage>
</organism>
<name>A0AA38TFI3_9ASTR</name>
<keyword evidence="5" id="KW-1185">Reference proteome</keyword>
<evidence type="ECO:0000313" key="5">
    <source>
        <dbReference type="Proteomes" id="UP001172457"/>
    </source>
</evidence>
<dbReference type="PANTHER" id="PTHR33476:SF26">
    <property type="match status" value="1"/>
</dbReference>
<feature type="compositionally biased region" description="Basic and acidic residues" evidence="2">
    <location>
        <begin position="368"/>
        <end position="377"/>
    </location>
</feature>
<keyword evidence="3" id="KW-0732">Signal</keyword>
<feature type="compositionally biased region" description="Polar residues" evidence="2">
    <location>
        <begin position="421"/>
        <end position="438"/>
    </location>
</feature>
<dbReference type="GO" id="GO:0008356">
    <property type="term" value="P:asymmetric cell division"/>
    <property type="evidence" value="ECO:0007669"/>
    <property type="project" value="InterPro"/>
</dbReference>